<dbReference type="KEGG" id="dpi:BN4_10105"/>
<protein>
    <recommendedName>
        <fullName evidence="2">Type VI secretion system spike protein VgrG3-like C-terminal domain-containing protein</fullName>
    </recommendedName>
</protein>
<proteinExistence type="predicted"/>
<reference evidence="4" key="2">
    <citation type="journal article" date="2013" name="Stand. Genomic Sci.">
        <title>Complete genome sequence of Desulfocapsa sulfexigens, a marine deltaproteobacterium specialized in disproportionating inorganic sulfur compounds.</title>
        <authorList>
            <person name="Finster K.W."/>
            <person name="Kjeldsen K.U."/>
            <person name="Kube M."/>
            <person name="Reinhardt R."/>
            <person name="Mussmann M."/>
            <person name="Amann R."/>
            <person name="Schreiber L."/>
        </authorList>
    </citation>
    <scope>NUCLEOTIDE SEQUENCE [LARGE SCALE GENOMIC DNA]</scope>
    <source>
        <strain evidence="4">DSM 10523 / SB164P1</strain>
    </source>
</reference>
<dbReference type="BioCyc" id="DPIE1322246:BN4_RS00565-MONOMER"/>
<keyword evidence="4" id="KW-1185">Reference proteome</keyword>
<gene>
    <name evidence="3" type="ordered locus">BN4_10105</name>
</gene>
<feature type="domain" description="Type VI secretion system spike protein VgrG3-like C-terminal" evidence="2">
    <location>
        <begin position="119"/>
        <end position="310"/>
    </location>
</feature>
<evidence type="ECO:0000259" key="2">
    <source>
        <dbReference type="Pfam" id="PF21277"/>
    </source>
</evidence>
<accession>M1WL69</accession>
<dbReference type="PATRIC" id="fig|879567.3.peg.112"/>
<dbReference type="Pfam" id="PF21277">
    <property type="entry name" value="T6SS_VgrG3-like_C"/>
    <property type="match status" value="1"/>
</dbReference>
<evidence type="ECO:0000313" key="4">
    <source>
        <dbReference type="Proteomes" id="UP000011724"/>
    </source>
</evidence>
<dbReference type="eggNOG" id="COG1388">
    <property type="taxonomic scope" value="Bacteria"/>
</dbReference>
<dbReference type="STRING" id="1322246.BN4_10105"/>
<evidence type="ECO:0000313" key="3">
    <source>
        <dbReference type="EMBL" id="CCH47345.1"/>
    </source>
</evidence>
<reference evidence="3 4" key="1">
    <citation type="journal article" date="2013" name="PLoS ONE">
        <title>The first genomic and proteomic characterization of a deep-sea sulfate reducer: insights into the piezophilic lifestyle of Desulfovibrio piezophilus.</title>
        <authorList>
            <person name="Pradel N."/>
            <person name="Ji B."/>
            <person name="Gimenez G."/>
            <person name="Talla E."/>
            <person name="Lenoble P."/>
            <person name="Garel M."/>
            <person name="Tamburini C."/>
            <person name="Fourquet P."/>
            <person name="Lebrun R."/>
            <person name="Bertin P."/>
            <person name="Denis Y."/>
            <person name="Pophillat M."/>
            <person name="Barbe V."/>
            <person name="Ollivier B."/>
            <person name="Dolla A."/>
        </authorList>
    </citation>
    <scope>NUCLEOTIDE SEQUENCE [LARGE SCALE GENOMIC DNA]</scope>
    <source>
        <strain evidence="4">DSM 10523 / SB164P1</strain>
    </source>
</reference>
<dbReference type="RefSeq" id="WP_015413400.1">
    <property type="nucleotide sequence ID" value="NC_020409.1"/>
</dbReference>
<name>M1WL69_PSEP2</name>
<feature type="compositionally biased region" description="Polar residues" evidence="1">
    <location>
        <begin position="171"/>
        <end position="185"/>
    </location>
</feature>
<evidence type="ECO:0000256" key="1">
    <source>
        <dbReference type="SAM" id="MobiDB-lite"/>
    </source>
</evidence>
<dbReference type="HOGENOM" id="CLU_073006_0_0_7"/>
<sequence length="327" mass="35318">MSFGSITDYNAIAALQESGKSGTGKLSTERSAQVKTAFDMQMKLTQNLFGEATRNRAEGGLAGSLDSSLIGDAMMFEALTAITRIMRSRSGQSQPSLQQTQNVVPQKVVTEEPTQPAVGELSARFESGSGGVATIGYDRVGGTSYGKYQIASKPGTMDRFLTFLDDKAPTMSTRLRNAGPTDTGSKSGGMPTEWKALAAENPTRFEALQHEFIANETYEPARAMILKQTGVDFNNAPKALQEVLWSTSVQHGPTGASRIFNKVMDDFTGTVGKSEFNAKLIEGVYNRRKGQFSSSTKRVQQAVSNRLNAERTLALNMLGDSQINQVV</sequence>
<dbReference type="EMBL" id="FO203427">
    <property type="protein sequence ID" value="CCH47345.1"/>
    <property type="molecule type" value="Genomic_DNA"/>
</dbReference>
<dbReference type="InterPro" id="IPR049073">
    <property type="entry name" value="T6SS_VgrG3-like_C"/>
</dbReference>
<dbReference type="Proteomes" id="UP000011724">
    <property type="component" value="Chromosome"/>
</dbReference>
<dbReference type="OrthoDB" id="5378899at2"/>
<feature type="region of interest" description="Disordered" evidence="1">
    <location>
        <begin position="171"/>
        <end position="190"/>
    </location>
</feature>
<organism evidence="3 4">
    <name type="scientific">Pseudodesulfovibrio piezophilus (strain DSM 21447 / JCM 15486 / C1TLV30)</name>
    <name type="common">Desulfovibrio piezophilus</name>
    <dbReference type="NCBI Taxonomy" id="1322246"/>
    <lineage>
        <taxon>Bacteria</taxon>
        <taxon>Pseudomonadati</taxon>
        <taxon>Thermodesulfobacteriota</taxon>
        <taxon>Desulfovibrionia</taxon>
        <taxon>Desulfovibrionales</taxon>
        <taxon>Desulfovibrionaceae</taxon>
    </lineage>
</organism>
<dbReference type="AlphaFoldDB" id="M1WL69"/>